<dbReference type="EnsemblPlants" id="Pp3c19_1670V3.2">
    <property type="protein sequence ID" value="Pp3c19_1670V3.2"/>
    <property type="gene ID" value="Pp3c19_1670"/>
</dbReference>
<name>A0A2K1IWT9_PHYPA</name>
<dbReference type="EnsemblPlants" id="Pp3c19_1670V3.1">
    <property type="protein sequence ID" value="Pp3c19_1670V3.1"/>
    <property type="gene ID" value="Pp3c19_1670"/>
</dbReference>
<protein>
    <submittedName>
        <fullName evidence="2 3">Uncharacterized protein</fullName>
    </submittedName>
</protein>
<organism evidence="2">
    <name type="scientific">Physcomitrium patens</name>
    <name type="common">Spreading-leaved earth moss</name>
    <name type="synonym">Physcomitrella patens</name>
    <dbReference type="NCBI Taxonomy" id="3218"/>
    <lineage>
        <taxon>Eukaryota</taxon>
        <taxon>Viridiplantae</taxon>
        <taxon>Streptophyta</taxon>
        <taxon>Embryophyta</taxon>
        <taxon>Bryophyta</taxon>
        <taxon>Bryophytina</taxon>
        <taxon>Bryopsida</taxon>
        <taxon>Funariidae</taxon>
        <taxon>Funariales</taxon>
        <taxon>Funariaceae</taxon>
        <taxon>Physcomitrium</taxon>
    </lineage>
</organism>
<dbReference type="EMBL" id="ABEU02000019">
    <property type="protein sequence ID" value="PNR33735.1"/>
    <property type="molecule type" value="Genomic_DNA"/>
</dbReference>
<dbReference type="Gramene" id="Pp3c19_1670V3.1">
    <property type="protein sequence ID" value="Pp3c19_1670V3.1"/>
    <property type="gene ID" value="Pp3c19_1670"/>
</dbReference>
<gene>
    <name evidence="2" type="ORF">PHYPA_023551</name>
</gene>
<reference evidence="3" key="3">
    <citation type="submission" date="2020-12" db="UniProtKB">
        <authorList>
            <consortium name="EnsemblPlants"/>
        </authorList>
    </citation>
    <scope>IDENTIFICATION</scope>
</reference>
<dbReference type="AlphaFoldDB" id="A0A2K1IWT9"/>
<dbReference type="Proteomes" id="UP000006727">
    <property type="component" value="Chromosome 19"/>
</dbReference>
<dbReference type="InParanoid" id="A0A2K1IWT9"/>
<keyword evidence="4" id="KW-1185">Reference proteome</keyword>
<proteinExistence type="predicted"/>
<feature type="transmembrane region" description="Helical" evidence="1">
    <location>
        <begin position="12"/>
        <end position="30"/>
    </location>
</feature>
<evidence type="ECO:0000313" key="2">
    <source>
        <dbReference type="EMBL" id="PNR33735.1"/>
    </source>
</evidence>
<keyword evidence="1" id="KW-1133">Transmembrane helix</keyword>
<dbReference type="Gramene" id="Pp3c19_1670V3.2">
    <property type="protein sequence ID" value="Pp3c19_1670V3.2"/>
    <property type="gene ID" value="Pp3c19_1670"/>
</dbReference>
<reference evidence="2 4" key="1">
    <citation type="journal article" date="2008" name="Science">
        <title>The Physcomitrella genome reveals evolutionary insights into the conquest of land by plants.</title>
        <authorList>
            <person name="Rensing S."/>
            <person name="Lang D."/>
            <person name="Zimmer A."/>
            <person name="Terry A."/>
            <person name="Salamov A."/>
            <person name="Shapiro H."/>
            <person name="Nishiyama T."/>
            <person name="Perroud P.-F."/>
            <person name="Lindquist E."/>
            <person name="Kamisugi Y."/>
            <person name="Tanahashi T."/>
            <person name="Sakakibara K."/>
            <person name="Fujita T."/>
            <person name="Oishi K."/>
            <person name="Shin-I T."/>
            <person name="Kuroki Y."/>
            <person name="Toyoda A."/>
            <person name="Suzuki Y."/>
            <person name="Hashimoto A."/>
            <person name="Yamaguchi K."/>
            <person name="Sugano A."/>
            <person name="Kohara Y."/>
            <person name="Fujiyama A."/>
            <person name="Anterola A."/>
            <person name="Aoki S."/>
            <person name="Ashton N."/>
            <person name="Barbazuk W.B."/>
            <person name="Barker E."/>
            <person name="Bennetzen J."/>
            <person name="Bezanilla M."/>
            <person name="Blankenship R."/>
            <person name="Cho S.H."/>
            <person name="Dutcher S."/>
            <person name="Estelle M."/>
            <person name="Fawcett J.A."/>
            <person name="Gundlach H."/>
            <person name="Hanada K."/>
            <person name="Heyl A."/>
            <person name="Hicks K.A."/>
            <person name="Hugh J."/>
            <person name="Lohr M."/>
            <person name="Mayer K."/>
            <person name="Melkozernov A."/>
            <person name="Murata T."/>
            <person name="Nelson D."/>
            <person name="Pils B."/>
            <person name="Prigge M."/>
            <person name="Reiss B."/>
            <person name="Renner T."/>
            <person name="Rombauts S."/>
            <person name="Rushton P."/>
            <person name="Sanderfoot A."/>
            <person name="Schween G."/>
            <person name="Shiu S.-H."/>
            <person name="Stueber K."/>
            <person name="Theodoulou F.L."/>
            <person name="Tu H."/>
            <person name="Van de Peer Y."/>
            <person name="Verrier P.J."/>
            <person name="Waters E."/>
            <person name="Wood A."/>
            <person name="Yang L."/>
            <person name="Cove D."/>
            <person name="Cuming A."/>
            <person name="Hasebe M."/>
            <person name="Lucas S."/>
            <person name="Mishler D.B."/>
            <person name="Reski R."/>
            <person name="Grigoriev I."/>
            <person name="Quatrano R.S."/>
            <person name="Boore J.L."/>
        </authorList>
    </citation>
    <scope>NUCLEOTIDE SEQUENCE [LARGE SCALE GENOMIC DNA]</scope>
    <source>
        <strain evidence="3 4">cv. Gransden 2004</strain>
    </source>
</reference>
<accession>A0A2K1IWT9</accession>
<keyword evidence="1" id="KW-0812">Transmembrane</keyword>
<sequence length="70" mass="7538">MGCIGGIIGSPFLLLSGVMWLLGAIIWLLFKPIALCCPCGGCCECVIGSAWWLMELPIKIMNFFIGCIPC</sequence>
<reference evidence="2 4" key="2">
    <citation type="journal article" date="2018" name="Plant J.">
        <title>The Physcomitrella patens chromosome-scale assembly reveals moss genome structure and evolution.</title>
        <authorList>
            <person name="Lang D."/>
            <person name="Ullrich K.K."/>
            <person name="Murat F."/>
            <person name="Fuchs J."/>
            <person name="Jenkins J."/>
            <person name="Haas F.B."/>
            <person name="Piednoel M."/>
            <person name="Gundlach H."/>
            <person name="Van Bel M."/>
            <person name="Meyberg R."/>
            <person name="Vives C."/>
            <person name="Morata J."/>
            <person name="Symeonidi A."/>
            <person name="Hiss M."/>
            <person name="Muchero W."/>
            <person name="Kamisugi Y."/>
            <person name="Saleh O."/>
            <person name="Blanc G."/>
            <person name="Decker E.L."/>
            <person name="van Gessel N."/>
            <person name="Grimwood J."/>
            <person name="Hayes R.D."/>
            <person name="Graham S.W."/>
            <person name="Gunter L.E."/>
            <person name="McDaniel S.F."/>
            <person name="Hoernstein S.N.W."/>
            <person name="Larsson A."/>
            <person name="Li F.W."/>
            <person name="Perroud P.F."/>
            <person name="Phillips J."/>
            <person name="Ranjan P."/>
            <person name="Rokshar D.S."/>
            <person name="Rothfels C.J."/>
            <person name="Schneider L."/>
            <person name="Shu S."/>
            <person name="Stevenson D.W."/>
            <person name="Thummler F."/>
            <person name="Tillich M."/>
            <person name="Villarreal Aguilar J.C."/>
            <person name="Widiez T."/>
            <person name="Wong G.K."/>
            <person name="Wymore A."/>
            <person name="Zhang Y."/>
            <person name="Zimmer A.D."/>
            <person name="Quatrano R.S."/>
            <person name="Mayer K.F.X."/>
            <person name="Goodstein D."/>
            <person name="Casacuberta J.M."/>
            <person name="Vandepoele K."/>
            <person name="Reski R."/>
            <person name="Cuming A.C."/>
            <person name="Tuskan G.A."/>
            <person name="Maumus F."/>
            <person name="Salse J."/>
            <person name="Schmutz J."/>
            <person name="Rensing S.A."/>
        </authorList>
    </citation>
    <scope>NUCLEOTIDE SEQUENCE [LARGE SCALE GENOMIC DNA]</scope>
    <source>
        <strain evidence="3 4">cv. Gransden 2004</strain>
    </source>
</reference>
<evidence type="ECO:0000313" key="4">
    <source>
        <dbReference type="Proteomes" id="UP000006727"/>
    </source>
</evidence>
<keyword evidence="1" id="KW-0472">Membrane</keyword>
<evidence type="ECO:0000256" key="1">
    <source>
        <dbReference type="SAM" id="Phobius"/>
    </source>
</evidence>
<evidence type="ECO:0000313" key="3">
    <source>
        <dbReference type="EnsemblPlants" id="Pp3c19_1670V3.1"/>
    </source>
</evidence>